<dbReference type="Pfam" id="PF00551">
    <property type="entry name" value="Formyl_trans_N"/>
    <property type="match status" value="1"/>
</dbReference>
<evidence type="ECO:0000256" key="1">
    <source>
        <dbReference type="ARBA" id="ARBA00005054"/>
    </source>
</evidence>
<dbReference type="SUPFAM" id="SSF53328">
    <property type="entry name" value="Formyltransferase"/>
    <property type="match status" value="1"/>
</dbReference>
<dbReference type="EC" id="2.1.2.2" evidence="4"/>
<dbReference type="InterPro" id="IPR004607">
    <property type="entry name" value="GART"/>
</dbReference>
<comment type="function">
    <text evidence="4">Catalyzes the transfer of a formyl group from 10-formyltetrahydrofolate to 5-phospho-ribosyl-glycinamide (GAR), producing 5-phospho-ribosyl-N-formylglycinamide (FGAR) and tetrahydrofolate.</text>
</comment>
<name>A0A8J7RH82_9BACT</name>
<dbReference type="GO" id="GO:0005829">
    <property type="term" value="C:cytosol"/>
    <property type="evidence" value="ECO:0007669"/>
    <property type="project" value="TreeGrafter"/>
</dbReference>
<feature type="binding site" evidence="4">
    <location>
        <begin position="9"/>
        <end position="11"/>
    </location>
    <ligand>
        <name>N(1)-(5-phospho-beta-D-ribosyl)glycinamide</name>
        <dbReference type="ChEBI" id="CHEBI:143788"/>
    </ligand>
</feature>
<dbReference type="NCBIfam" id="TIGR00639">
    <property type="entry name" value="PurN"/>
    <property type="match status" value="1"/>
</dbReference>
<comment type="pathway">
    <text evidence="1 4">Purine metabolism; IMP biosynthesis via de novo pathway; N(2)-formyl-N(1)-(5-phospho-D-ribosyl)glycinamide from N(1)-(5-phospho-D-ribosyl)glycinamide (10-formyl THF route): step 1/1.</text>
</comment>
<keyword evidence="2 4" id="KW-0808">Transferase</keyword>
<dbReference type="InterPro" id="IPR002376">
    <property type="entry name" value="Formyl_transf_N"/>
</dbReference>
<evidence type="ECO:0000256" key="3">
    <source>
        <dbReference type="ARBA" id="ARBA00022755"/>
    </source>
</evidence>
<reference evidence="6" key="1">
    <citation type="submission" date="2021-02" db="EMBL/GenBank/DDBJ databases">
        <title>Natronogracilivirga saccharolytica gen. nov. sp. nov. a new anaerobic, haloalkiliphilic carbohydrate-fermenting bacterium from soda lake and proposing of Cyclonatronumiaceae fam. nov. in the phylum Balneolaeota.</title>
        <authorList>
            <person name="Zhilina T.N."/>
            <person name="Sorokin D.Y."/>
            <person name="Zavarzina D.G."/>
            <person name="Toshchakov S.V."/>
            <person name="Kublanov I.V."/>
        </authorList>
    </citation>
    <scope>NUCLEOTIDE SEQUENCE</scope>
    <source>
        <strain evidence="6">Z-1702</strain>
    </source>
</reference>
<accession>A0A8J7RH82</accession>
<evidence type="ECO:0000259" key="5">
    <source>
        <dbReference type="Pfam" id="PF00551"/>
    </source>
</evidence>
<sequence length="194" mass="21350">MTVFASGSGTNFKKIHQAALDNRIPASVTCLICNNPEAGALSYAKKQGIRTCLISHTDFDSEQTFAARLNEVLRSEKPDLIALAGYLKKIPDSVIEQYHGKIINIHPSLLPKYGGKGWYGMKVHQAVIENNEPVSGCTVHYVTTEYDEGPIIAQKQITVSPDDTPETLANKIQKLEHQLYPEVIKDLLSGNSSK</sequence>
<dbReference type="Gene3D" id="3.40.50.170">
    <property type="entry name" value="Formyl transferase, N-terminal domain"/>
    <property type="match status" value="1"/>
</dbReference>
<comment type="caution">
    <text evidence="6">The sequence shown here is derived from an EMBL/GenBank/DDBJ whole genome shotgun (WGS) entry which is preliminary data.</text>
</comment>
<evidence type="ECO:0000256" key="2">
    <source>
        <dbReference type="ARBA" id="ARBA00022679"/>
    </source>
</evidence>
<evidence type="ECO:0000313" key="6">
    <source>
        <dbReference type="EMBL" id="MBP3191152.1"/>
    </source>
</evidence>
<dbReference type="EMBL" id="JAFIDN010000001">
    <property type="protein sequence ID" value="MBP3191152.1"/>
    <property type="molecule type" value="Genomic_DNA"/>
</dbReference>
<feature type="domain" description="Formyl transferase N-terminal" evidence="5">
    <location>
        <begin position="2"/>
        <end position="184"/>
    </location>
</feature>
<feature type="site" description="Raises pKa of active site His" evidence="4">
    <location>
        <position position="147"/>
    </location>
</feature>
<dbReference type="GO" id="GO:0006189">
    <property type="term" value="P:'de novo' IMP biosynthetic process"/>
    <property type="evidence" value="ECO:0007669"/>
    <property type="project" value="UniProtKB-UniRule"/>
</dbReference>
<feature type="active site" description="Proton donor" evidence="4">
    <location>
        <position position="106"/>
    </location>
</feature>
<comment type="caution">
    <text evidence="4">Lacks conserved residue(s) required for the propagation of feature annotation.</text>
</comment>
<protein>
    <recommendedName>
        <fullName evidence="4">Phosphoribosylglycinamide formyltransferase</fullName>
        <ecNumber evidence="4">2.1.2.2</ecNumber>
    </recommendedName>
    <alternativeName>
        <fullName evidence="4">5'-phosphoribosylglycinamide transformylase</fullName>
    </alternativeName>
    <alternativeName>
        <fullName evidence="4">GAR transformylase</fullName>
        <shortName evidence="4">GART</shortName>
    </alternativeName>
</protein>
<dbReference type="CDD" id="cd08645">
    <property type="entry name" value="FMT_core_GART"/>
    <property type="match status" value="1"/>
</dbReference>
<keyword evidence="7" id="KW-1185">Reference proteome</keyword>
<organism evidence="6 7">
    <name type="scientific">Natronogracilivirga saccharolytica</name>
    <dbReference type="NCBI Taxonomy" id="2812953"/>
    <lineage>
        <taxon>Bacteria</taxon>
        <taxon>Pseudomonadati</taxon>
        <taxon>Balneolota</taxon>
        <taxon>Balneolia</taxon>
        <taxon>Balneolales</taxon>
        <taxon>Cyclonatronaceae</taxon>
        <taxon>Natronogracilivirga</taxon>
    </lineage>
</organism>
<comment type="catalytic activity">
    <reaction evidence="4">
        <text>N(1)-(5-phospho-beta-D-ribosyl)glycinamide + (6R)-10-formyltetrahydrofolate = N(2)-formyl-N(1)-(5-phospho-beta-D-ribosyl)glycinamide + (6S)-5,6,7,8-tetrahydrofolate + H(+)</text>
        <dbReference type="Rhea" id="RHEA:15053"/>
        <dbReference type="ChEBI" id="CHEBI:15378"/>
        <dbReference type="ChEBI" id="CHEBI:57453"/>
        <dbReference type="ChEBI" id="CHEBI:143788"/>
        <dbReference type="ChEBI" id="CHEBI:147286"/>
        <dbReference type="ChEBI" id="CHEBI:195366"/>
        <dbReference type="EC" id="2.1.2.2"/>
    </reaction>
</comment>
<proteinExistence type="inferred from homology"/>
<dbReference type="UniPathway" id="UPA00074">
    <property type="reaction ID" value="UER00126"/>
</dbReference>
<dbReference type="Proteomes" id="UP000673975">
    <property type="component" value="Unassembled WGS sequence"/>
</dbReference>
<gene>
    <name evidence="4" type="primary">purN</name>
    <name evidence="6" type="ORF">NATSA_00600</name>
</gene>
<evidence type="ECO:0000256" key="4">
    <source>
        <dbReference type="HAMAP-Rule" id="MF_01930"/>
    </source>
</evidence>
<comment type="similarity">
    <text evidence="4">Belongs to the GART family.</text>
</comment>
<dbReference type="GO" id="GO:0004644">
    <property type="term" value="F:phosphoribosylglycinamide formyltransferase activity"/>
    <property type="evidence" value="ECO:0007669"/>
    <property type="project" value="UniProtKB-UniRule"/>
</dbReference>
<feature type="binding site" evidence="4">
    <location>
        <position position="104"/>
    </location>
    <ligand>
        <name>(6R)-10-formyltetrahydrofolate</name>
        <dbReference type="ChEBI" id="CHEBI:195366"/>
    </ligand>
</feature>
<dbReference type="PANTHER" id="PTHR43369:SF2">
    <property type="entry name" value="PHOSPHORIBOSYLGLYCINAMIDE FORMYLTRANSFERASE"/>
    <property type="match status" value="1"/>
</dbReference>
<evidence type="ECO:0000313" key="7">
    <source>
        <dbReference type="Proteomes" id="UP000673975"/>
    </source>
</evidence>
<dbReference type="HAMAP" id="MF_01930">
    <property type="entry name" value="PurN"/>
    <property type="match status" value="1"/>
</dbReference>
<dbReference type="InterPro" id="IPR036477">
    <property type="entry name" value="Formyl_transf_N_sf"/>
</dbReference>
<dbReference type="AlphaFoldDB" id="A0A8J7RH82"/>
<dbReference type="PANTHER" id="PTHR43369">
    <property type="entry name" value="PHOSPHORIBOSYLGLYCINAMIDE FORMYLTRANSFERASE"/>
    <property type="match status" value="1"/>
</dbReference>
<keyword evidence="3 4" id="KW-0658">Purine biosynthesis</keyword>